<dbReference type="PIRSF" id="PIRSF006324">
    <property type="entry name" value="LeuE"/>
    <property type="match status" value="1"/>
</dbReference>
<keyword evidence="8" id="KW-1185">Reference proteome</keyword>
<dbReference type="PANTHER" id="PTHR30086:SF20">
    <property type="entry name" value="ARGININE EXPORTER PROTEIN ARGO-RELATED"/>
    <property type="match status" value="1"/>
</dbReference>
<dbReference type="EMBL" id="JBHTKR010000005">
    <property type="protein sequence ID" value="MFD1195669.1"/>
    <property type="molecule type" value="Genomic_DNA"/>
</dbReference>
<reference evidence="8" key="1">
    <citation type="journal article" date="2019" name="Int. J. Syst. Evol. Microbiol.">
        <title>The Global Catalogue of Microorganisms (GCM) 10K type strain sequencing project: providing services to taxonomists for standard genome sequencing and annotation.</title>
        <authorList>
            <consortium name="The Broad Institute Genomics Platform"/>
            <consortium name="The Broad Institute Genome Sequencing Center for Infectious Disease"/>
            <person name="Wu L."/>
            <person name="Ma J."/>
        </authorList>
    </citation>
    <scope>NUCLEOTIDE SEQUENCE [LARGE SCALE GENOMIC DNA]</scope>
    <source>
        <strain evidence="8">CCUG 55328</strain>
    </source>
</reference>
<evidence type="ECO:0000256" key="5">
    <source>
        <dbReference type="ARBA" id="ARBA00023136"/>
    </source>
</evidence>
<feature type="transmembrane region" description="Helical" evidence="6">
    <location>
        <begin position="76"/>
        <end position="93"/>
    </location>
</feature>
<feature type="transmembrane region" description="Helical" evidence="6">
    <location>
        <begin position="6"/>
        <end position="30"/>
    </location>
</feature>
<comment type="subcellular location">
    <subcellularLocation>
        <location evidence="1">Cell membrane</location>
        <topology evidence="1">Multi-pass membrane protein</topology>
    </subcellularLocation>
</comment>
<keyword evidence="5 6" id="KW-0472">Membrane</keyword>
<gene>
    <name evidence="7" type="ORF">ACFQ3C_13425</name>
</gene>
<evidence type="ECO:0000313" key="7">
    <source>
        <dbReference type="EMBL" id="MFD1195669.1"/>
    </source>
</evidence>
<evidence type="ECO:0000256" key="1">
    <source>
        <dbReference type="ARBA" id="ARBA00004651"/>
    </source>
</evidence>
<protein>
    <submittedName>
        <fullName evidence="7">LysE family translocator</fullName>
    </submittedName>
</protein>
<sequence length="211" mass="21606">MIVDPWVLLAFLPAALALNLTPGADMMFCLGQGLRAGPRAAIAASGGIALGGLCHAAIAGLGLSALIAAMPGALDVIRWIGVAYLLTLAVQALRAGPIRMADARQVRPRVAFRAFGQGLVVNLTNPKVILFVLAFVPQFVDPARGAVLAQFLIYGAVLSLGGFIINGAVGVFAAGAAGRLAGNPRLARMLGWISAGIFTGLALRLALMQKG</sequence>
<dbReference type="InterPro" id="IPR001123">
    <property type="entry name" value="LeuE-type"/>
</dbReference>
<evidence type="ECO:0000256" key="2">
    <source>
        <dbReference type="ARBA" id="ARBA00022475"/>
    </source>
</evidence>
<keyword evidence="2" id="KW-1003">Cell membrane</keyword>
<keyword evidence="4 6" id="KW-1133">Transmembrane helix</keyword>
<feature type="transmembrane region" description="Helical" evidence="6">
    <location>
        <begin position="189"/>
        <end position="207"/>
    </location>
</feature>
<evidence type="ECO:0000256" key="6">
    <source>
        <dbReference type="SAM" id="Phobius"/>
    </source>
</evidence>
<dbReference type="RefSeq" id="WP_380792754.1">
    <property type="nucleotide sequence ID" value="NZ_JBHTKR010000005.1"/>
</dbReference>
<evidence type="ECO:0000313" key="8">
    <source>
        <dbReference type="Proteomes" id="UP001597151"/>
    </source>
</evidence>
<feature type="transmembrane region" description="Helical" evidence="6">
    <location>
        <begin position="42"/>
        <end position="70"/>
    </location>
</feature>
<evidence type="ECO:0000256" key="4">
    <source>
        <dbReference type="ARBA" id="ARBA00022989"/>
    </source>
</evidence>
<name>A0ABW3TEQ1_9RHOB</name>
<comment type="caution">
    <text evidence="7">The sequence shown here is derived from an EMBL/GenBank/DDBJ whole genome shotgun (WGS) entry which is preliminary data.</text>
</comment>
<dbReference type="Pfam" id="PF01810">
    <property type="entry name" value="LysE"/>
    <property type="match status" value="1"/>
</dbReference>
<organism evidence="7 8">
    <name type="scientific">Seohaeicola saemankumensis</name>
    <dbReference type="NCBI Taxonomy" id="481181"/>
    <lineage>
        <taxon>Bacteria</taxon>
        <taxon>Pseudomonadati</taxon>
        <taxon>Pseudomonadota</taxon>
        <taxon>Alphaproteobacteria</taxon>
        <taxon>Rhodobacterales</taxon>
        <taxon>Roseobacteraceae</taxon>
        <taxon>Seohaeicola</taxon>
    </lineage>
</organism>
<proteinExistence type="predicted"/>
<evidence type="ECO:0000256" key="3">
    <source>
        <dbReference type="ARBA" id="ARBA00022692"/>
    </source>
</evidence>
<feature type="transmembrane region" description="Helical" evidence="6">
    <location>
        <begin position="151"/>
        <end position="177"/>
    </location>
</feature>
<feature type="transmembrane region" description="Helical" evidence="6">
    <location>
        <begin position="114"/>
        <end position="139"/>
    </location>
</feature>
<dbReference type="PANTHER" id="PTHR30086">
    <property type="entry name" value="ARGININE EXPORTER PROTEIN ARGO"/>
    <property type="match status" value="1"/>
</dbReference>
<keyword evidence="3 6" id="KW-0812">Transmembrane</keyword>
<accession>A0ABW3TEQ1</accession>
<dbReference type="Proteomes" id="UP001597151">
    <property type="component" value="Unassembled WGS sequence"/>
</dbReference>